<keyword evidence="10" id="KW-1133">Transmembrane helix</keyword>
<comment type="subcellular location">
    <subcellularLocation>
        <location evidence="2">Endomembrane system</location>
    </subcellularLocation>
</comment>
<comment type="caution">
    <text evidence="11">The sequence shown here is derived from an EMBL/GenBank/DDBJ whole genome shotgun (WGS) entry which is preliminary data.</text>
</comment>
<dbReference type="InterPro" id="IPR005198">
    <property type="entry name" value="Glyco_hydro_76"/>
</dbReference>
<sequence>MVDYYFYTGDDSYIPTTTQGLLSQIGPAKDYIVPGHKFDEGNDDQAFWGLALMSALENQYPSPPPDQPQWLDLAIALFDNQASRWDMTSCGGGLKWQIYPENTYGYNYKNSISNGAFFQLAARLARYTGEQKYIDWAEKTWDWCRSVRLIADNYDVYDGTNDLLDCRELEHTQWSYNVAIFLEGAAAMFSITQSQTWVDRTLGLLDASTVFFRPFDNATDVMYEPACETYNTCNIDQLSFKGYLARWLAKTAVLAPFTTPQIRTMLETSARAAARSCSGGNDGVTCGIKWYLDGWDGTWGVGQQMTALEVVQGVLALNSPPPFSPYLQLRPPSQLTKKHSMTSSGTNTTGIMSPAHSHTSKNGAGLAGCSLAFMLVAVAATLLGISGGF</sequence>
<dbReference type="GO" id="GO:0012505">
    <property type="term" value="C:endomembrane system"/>
    <property type="evidence" value="ECO:0007669"/>
    <property type="project" value="UniProtKB-SubCell"/>
</dbReference>
<dbReference type="GO" id="GO:0016052">
    <property type="term" value="P:carbohydrate catabolic process"/>
    <property type="evidence" value="ECO:0007669"/>
    <property type="project" value="InterPro"/>
</dbReference>
<evidence type="ECO:0000313" key="11">
    <source>
        <dbReference type="EMBL" id="KAF2434484.1"/>
    </source>
</evidence>
<comment type="similarity">
    <text evidence="3">Belongs to the glycosyl hydrolase 76 family.</text>
</comment>
<dbReference type="InterPro" id="IPR008928">
    <property type="entry name" value="6-hairpin_glycosidase_sf"/>
</dbReference>
<keyword evidence="9" id="KW-0326">Glycosidase</keyword>
<keyword evidence="7 10" id="KW-0472">Membrane</keyword>
<feature type="transmembrane region" description="Helical" evidence="10">
    <location>
        <begin position="363"/>
        <end position="385"/>
    </location>
</feature>
<evidence type="ECO:0000256" key="6">
    <source>
        <dbReference type="ARBA" id="ARBA00022801"/>
    </source>
</evidence>
<evidence type="ECO:0000256" key="10">
    <source>
        <dbReference type="SAM" id="Phobius"/>
    </source>
</evidence>
<proteinExistence type="inferred from homology"/>
<keyword evidence="5" id="KW-0732">Signal</keyword>
<dbReference type="GO" id="GO:0008496">
    <property type="term" value="F:mannan endo-1,6-alpha-mannosidase activity"/>
    <property type="evidence" value="ECO:0007669"/>
    <property type="project" value="UniProtKB-EC"/>
</dbReference>
<evidence type="ECO:0000256" key="3">
    <source>
        <dbReference type="ARBA" id="ARBA00009699"/>
    </source>
</evidence>
<dbReference type="AlphaFoldDB" id="A0A9P4NXZ4"/>
<dbReference type="GO" id="GO:0009272">
    <property type="term" value="P:fungal-type cell wall biogenesis"/>
    <property type="evidence" value="ECO:0007669"/>
    <property type="project" value="TreeGrafter"/>
</dbReference>
<dbReference type="Proteomes" id="UP000800235">
    <property type="component" value="Unassembled WGS sequence"/>
</dbReference>
<reference evidence="11" key="1">
    <citation type="journal article" date="2020" name="Stud. Mycol.">
        <title>101 Dothideomycetes genomes: a test case for predicting lifestyles and emergence of pathogens.</title>
        <authorList>
            <person name="Haridas S."/>
            <person name="Albert R."/>
            <person name="Binder M."/>
            <person name="Bloem J."/>
            <person name="Labutti K."/>
            <person name="Salamov A."/>
            <person name="Andreopoulos B."/>
            <person name="Baker S."/>
            <person name="Barry K."/>
            <person name="Bills G."/>
            <person name="Bluhm B."/>
            <person name="Cannon C."/>
            <person name="Castanera R."/>
            <person name="Culley D."/>
            <person name="Daum C."/>
            <person name="Ezra D."/>
            <person name="Gonzalez J."/>
            <person name="Henrissat B."/>
            <person name="Kuo A."/>
            <person name="Liang C."/>
            <person name="Lipzen A."/>
            <person name="Lutzoni F."/>
            <person name="Magnuson J."/>
            <person name="Mondo S."/>
            <person name="Nolan M."/>
            <person name="Ohm R."/>
            <person name="Pangilinan J."/>
            <person name="Park H.-J."/>
            <person name="Ramirez L."/>
            <person name="Alfaro M."/>
            <person name="Sun H."/>
            <person name="Tritt A."/>
            <person name="Yoshinaga Y."/>
            <person name="Zwiers L.-H."/>
            <person name="Turgeon B."/>
            <person name="Goodwin S."/>
            <person name="Spatafora J."/>
            <person name="Crous P."/>
            <person name="Grigoriev I."/>
        </authorList>
    </citation>
    <scope>NUCLEOTIDE SEQUENCE</scope>
    <source>
        <strain evidence="11">CBS 130266</strain>
    </source>
</reference>
<keyword evidence="10" id="KW-0812">Transmembrane</keyword>
<dbReference type="Pfam" id="PF03663">
    <property type="entry name" value="Glyco_hydro_76"/>
    <property type="match status" value="1"/>
</dbReference>
<gene>
    <name evidence="11" type="ORF">EJ08DRAFT_467923</name>
</gene>
<protein>
    <recommendedName>
        <fullName evidence="4">mannan endo-1,6-alpha-mannosidase</fullName>
        <ecNumber evidence="4">3.2.1.101</ecNumber>
    </recommendedName>
</protein>
<dbReference type="Gene3D" id="1.50.10.20">
    <property type="match status" value="1"/>
</dbReference>
<dbReference type="InterPro" id="IPR014480">
    <property type="entry name" value="Mannan-1_6-alpha_mannosidase"/>
</dbReference>
<keyword evidence="8" id="KW-0325">Glycoprotein</keyword>
<dbReference type="EC" id="3.2.1.101" evidence="4"/>
<dbReference type="PANTHER" id="PTHR12145:SF36">
    <property type="entry name" value="MANNAN ENDO-1,6-ALPHA-MANNOSIDASE DCW1"/>
    <property type="match status" value="1"/>
</dbReference>
<dbReference type="OrthoDB" id="4187847at2759"/>
<evidence type="ECO:0000256" key="8">
    <source>
        <dbReference type="ARBA" id="ARBA00023180"/>
    </source>
</evidence>
<evidence type="ECO:0000256" key="5">
    <source>
        <dbReference type="ARBA" id="ARBA00022729"/>
    </source>
</evidence>
<accession>A0A9P4NXZ4</accession>
<dbReference type="FunFam" id="1.50.10.20:FF:000006">
    <property type="entry name" value="Mannan endo-1,6-alpha-mannosidase"/>
    <property type="match status" value="1"/>
</dbReference>
<comment type="catalytic activity">
    <reaction evidence="1">
        <text>Random hydrolysis of (1-&gt;6)-alpha-D-mannosidic linkages in unbranched (1-&gt;6)-mannans.</text>
        <dbReference type="EC" id="3.2.1.101"/>
    </reaction>
</comment>
<evidence type="ECO:0000256" key="1">
    <source>
        <dbReference type="ARBA" id="ARBA00001452"/>
    </source>
</evidence>
<dbReference type="SUPFAM" id="SSF48208">
    <property type="entry name" value="Six-hairpin glycosidases"/>
    <property type="match status" value="1"/>
</dbReference>
<evidence type="ECO:0000313" key="12">
    <source>
        <dbReference type="Proteomes" id="UP000800235"/>
    </source>
</evidence>
<name>A0A9P4NXZ4_9PEZI</name>
<evidence type="ECO:0000256" key="9">
    <source>
        <dbReference type="ARBA" id="ARBA00023295"/>
    </source>
</evidence>
<dbReference type="PANTHER" id="PTHR12145">
    <property type="entry name" value="MANNAN ENDO-1,6-ALPHA-MANNOSIDASE DCW1"/>
    <property type="match status" value="1"/>
</dbReference>
<organism evidence="11 12">
    <name type="scientific">Tothia fuscella</name>
    <dbReference type="NCBI Taxonomy" id="1048955"/>
    <lineage>
        <taxon>Eukaryota</taxon>
        <taxon>Fungi</taxon>
        <taxon>Dikarya</taxon>
        <taxon>Ascomycota</taxon>
        <taxon>Pezizomycotina</taxon>
        <taxon>Dothideomycetes</taxon>
        <taxon>Pleosporomycetidae</taxon>
        <taxon>Venturiales</taxon>
        <taxon>Cylindrosympodiaceae</taxon>
        <taxon>Tothia</taxon>
    </lineage>
</organism>
<dbReference type="EMBL" id="MU007016">
    <property type="protein sequence ID" value="KAF2434484.1"/>
    <property type="molecule type" value="Genomic_DNA"/>
</dbReference>
<evidence type="ECO:0000256" key="7">
    <source>
        <dbReference type="ARBA" id="ARBA00023136"/>
    </source>
</evidence>
<keyword evidence="6 11" id="KW-0378">Hydrolase</keyword>
<evidence type="ECO:0000256" key="2">
    <source>
        <dbReference type="ARBA" id="ARBA00004308"/>
    </source>
</evidence>
<keyword evidence="12" id="KW-1185">Reference proteome</keyword>
<evidence type="ECO:0000256" key="4">
    <source>
        <dbReference type="ARBA" id="ARBA00012350"/>
    </source>
</evidence>